<gene>
    <name evidence="1" type="ordered locus">BMQ_pBM10008</name>
</gene>
<reference evidence="1 2" key="1">
    <citation type="journal article" date="1997" name="Plasmid">
        <title>Replicons of the Indigenous Plasmids of Bacillus megaterium QM B1551.</title>
        <authorList>
            <person name="Stevenson D.M."/>
            <person name="Zhou Y."/>
            <person name="Mueller K."/>
            <person name="Jablonski L."/>
            <person name="Vary P.S."/>
        </authorList>
    </citation>
    <scope>NUCLEOTIDE SEQUENCE [LARGE SCALE GENOMIC DNA]</scope>
    <source>
        <strain evidence="2">ATCC 12872 / QMB1551</strain>
        <plasmid evidence="1 2">pBM100</plasmid>
    </source>
</reference>
<name>D5E386_PRIM1</name>
<dbReference type="Gene3D" id="1.10.1220.10">
    <property type="entry name" value="Met repressor-like"/>
    <property type="match status" value="1"/>
</dbReference>
<reference key="3">
    <citation type="submission" date="2010-04" db="EMBL/GenBank/DDBJ databases">
        <title>Genome sequences of the industrial vitamin B12-producers B. megaterium QM B1551 and DSM319 reveal new insights into the Bacillus genome evolution and pan-genome structure.</title>
        <authorList>
            <person name="Eppinger M."/>
            <person name="Bunk B."/>
            <person name="Johns M.A."/>
            <person name="Edirisinghe J.N."/>
            <person name="Kutumbaka K.K."/>
            <person name="Riley D.R."/>
            <person name="Creasy H.H."/>
            <person name="Koenig S.S.K."/>
            <person name="Galens K."/>
            <person name="Orvis J."/>
            <person name="Creasy T."/>
            <person name="Biedendieck R."/>
            <person name="Braun C."/>
            <person name="Grayburn S."/>
            <person name="Jahn D."/>
            <person name="Ravel J."/>
            <person name="Vary P.S."/>
        </authorList>
    </citation>
    <scope>NUCLEOTIDE SEQUENCE</scope>
    <source>
        <strain>QM B1551</strain>
    </source>
</reference>
<reference evidence="1 2" key="4">
    <citation type="journal article" date="2011" name="J. Bacteriol.">
        <title>Genome sequences of the biotechnologically important Bacillus megaterium strains QM B1551 and DSM319.</title>
        <authorList>
            <person name="Eppinger M."/>
            <person name="Bunk B."/>
            <person name="Johns M.A."/>
            <person name="Edirisinghe J.N."/>
            <person name="Kutumbaka K.K."/>
            <person name="Koenig S.S."/>
            <person name="Huot Creasy H."/>
            <person name="Rosovitz M.J."/>
            <person name="Riley D.R."/>
            <person name="Daugherty S."/>
            <person name="Martin M."/>
            <person name="Elbourne L.D."/>
            <person name="Paulsen I."/>
            <person name="Biedendieck R."/>
            <person name="Braun C."/>
            <person name="Grayburn S."/>
            <person name="Dhingra S."/>
            <person name="Lukyanchuk V."/>
            <person name="Ball B."/>
            <person name="Ul-Qamar R."/>
            <person name="Seibel J."/>
            <person name="Bremer E."/>
            <person name="Jahn D."/>
            <person name="Ravel J."/>
            <person name="Vary P.S."/>
        </authorList>
    </citation>
    <scope>NUCLEOTIDE SEQUENCE [LARGE SCALE GENOMIC DNA]</scope>
    <source>
        <strain evidence="2">ATCC 12872 / QMB1551</strain>
        <plasmid evidence="1">pBM100</plasmid>
    </source>
</reference>
<geneLocation type="plasmid" evidence="1 2">
    <name>pBM100</name>
</geneLocation>
<dbReference type="HOGENOM" id="CLU_2476893_0_0_9"/>
<keyword evidence="1" id="KW-0614">Plasmid</keyword>
<dbReference type="Proteomes" id="UP000000935">
    <property type="component" value="Plasmid pBM100"/>
</dbReference>
<evidence type="ECO:0008006" key="3">
    <source>
        <dbReference type="Google" id="ProtNLM"/>
    </source>
</evidence>
<accession>D5E386</accession>
<evidence type="ECO:0000313" key="1">
    <source>
        <dbReference type="EMBL" id="ADE72261.1"/>
    </source>
</evidence>
<dbReference type="GO" id="GO:0006355">
    <property type="term" value="P:regulation of DNA-templated transcription"/>
    <property type="evidence" value="ECO:0007669"/>
    <property type="project" value="InterPro"/>
</dbReference>
<sequence length="87" mass="10257">MDIIIRNIGKEYVKAIDEKAKALNMSRNEFLNRYLIGYAHHREALGREDRLEKFLNETQQQMLAFTMLMDMMTDTLRELSGLDDDES</sequence>
<protein>
    <recommendedName>
        <fullName evidence="3">Ribbon-helix-helix protein CopG domain-containing protein</fullName>
    </recommendedName>
</protein>
<keyword evidence="2" id="KW-1185">Reference proteome</keyword>
<dbReference type="InterPro" id="IPR013321">
    <property type="entry name" value="Arc_rbn_hlx_hlx"/>
</dbReference>
<organism evidence="1 2">
    <name type="scientific">Priestia megaterium (strain ATCC 12872 / QMB1551)</name>
    <name type="common">Bacillus megaterium</name>
    <dbReference type="NCBI Taxonomy" id="545693"/>
    <lineage>
        <taxon>Bacteria</taxon>
        <taxon>Bacillati</taxon>
        <taxon>Bacillota</taxon>
        <taxon>Bacilli</taxon>
        <taxon>Bacillales</taxon>
        <taxon>Bacillaceae</taxon>
        <taxon>Priestia</taxon>
    </lineage>
</organism>
<dbReference type="EMBL" id="CP001984">
    <property type="protein sequence ID" value="ADE72261.1"/>
    <property type="molecule type" value="Genomic_DNA"/>
</dbReference>
<dbReference type="RefSeq" id="WP_012209751.1">
    <property type="nucleotide sequence ID" value="NC_010008.2"/>
</dbReference>
<reference evidence="1 2" key="2">
    <citation type="journal article" date="2001" name="Plasmid">
        <title>Discoveries within the Seven Plasmid Array of Bacillus megaterium QM B1551.</title>
        <authorList>
            <person name="Kunnimalaiyaan M."/>
            <person name="Zhou Y."/>
            <person name="Scholle M."/>
            <person name="Baisa G.A."/>
            <person name="Vary P.S."/>
        </authorList>
    </citation>
    <scope>NUCLEOTIDE SEQUENCE [LARGE SCALE GENOMIC DNA]</scope>
    <source>
        <strain evidence="2">ATCC 12872 / QMB1551</strain>
        <plasmid evidence="1 2">pBM100</plasmid>
    </source>
</reference>
<dbReference type="AlphaFoldDB" id="D5E386"/>
<dbReference type="KEGG" id="bmq:BMQ_pBM10008"/>
<evidence type="ECO:0000313" key="2">
    <source>
        <dbReference type="Proteomes" id="UP000000935"/>
    </source>
</evidence>
<proteinExistence type="predicted"/>